<dbReference type="Pfam" id="PF12473">
    <property type="entry name" value="DUF3694"/>
    <property type="match status" value="1"/>
</dbReference>
<dbReference type="InterPro" id="IPR022164">
    <property type="entry name" value="Kinesin-like"/>
</dbReference>
<feature type="domain" description="Kinesin-like" evidence="1">
    <location>
        <begin position="96"/>
        <end position="163"/>
    </location>
</feature>
<comment type="caution">
    <text evidence="2">The sequence shown here is derived from an EMBL/GenBank/DDBJ whole genome shotgun (WGS) entry which is preliminary data.</text>
</comment>
<evidence type="ECO:0000259" key="1">
    <source>
        <dbReference type="Pfam" id="PF12473"/>
    </source>
</evidence>
<dbReference type="EMBL" id="JAHRIN010005360">
    <property type="protein sequence ID" value="MEQ2193093.1"/>
    <property type="molecule type" value="Genomic_DNA"/>
</dbReference>
<gene>
    <name evidence="2" type="ORF">XENOCAPTIV_023483</name>
</gene>
<evidence type="ECO:0000313" key="3">
    <source>
        <dbReference type="Proteomes" id="UP001434883"/>
    </source>
</evidence>
<protein>
    <recommendedName>
        <fullName evidence="1">Kinesin-like domain-containing protein</fullName>
    </recommendedName>
</protein>
<keyword evidence="3" id="KW-1185">Reference proteome</keyword>
<name>A0ABV0QCA3_9TELE</name>
<evidence type="ECO:0000313" key="2">
    <source>
        <dbReference type="EMBL" id="MEQ2193093.1"/>
    </source>
</evidence>
<accession>A0ABV0QCA3</accession>
<dbReference type="Proteomes" id="UP001434883">
    <property type="component" value="Unassembled WGS sequence"/>
</dbReference>
<organism evidence="2 3">
    <name type="scientific">Xenoophorus captivus</name>
    <dbReference type="NCBI Taxonomy" id="1517983"/>
    <lineage>
        <taxon>Eukaryota</taxon>
        <taxon>Metazoa</taxon>
        <taxon>Chordata</taxon>
        <taxon>Craniata</taxon>
        <taxon>Vertebrata</taxon>
        <taxon>Euteleostomi</taxon>
        <taxon>Actinopterygii</taxon>
        <taxon>Neopterygii</taxon>
        <taxon>Teleostei</taxon>
        <taxon>Neoteleostei</taxon>
        <taxon>Acanthomorphata</taxon>
        <taxon>Ovalentaria</taxon>
        <taxon>Atherinomorphae</taxon>
        <taxon>Cyprinodontiformes</taxon>
        <taxon>Goodeidae</taxon>
        <taxon>Xenoophorus</taxon>
    </lineage>
</organism>
<proteinExistence type="predicted"/>
<feature type="non-terminal residue" evidence="2">
    <location>
        <position position="1"/>
    </location>
</feature>
<reference evidence="2 3" key="1">
    <citation type="submission" date="2021-06" db="EMBL/GenBank/DDBJ databases">
        <authorList>
            <person name="Palmer J.M."/>
        </authorList>
    </citation>
    <scope>NUCLEOTIDE SEQUENCE [LARGE SCALE GENOMIC DNA]</scope>
    <source>
        <strain evidence="2 3">XC_2019</strain>
        <tissue evidence="2">Muscle</tissue>
    </source>
</reference>
<sequence length="185" mass="20774">LIRYLVSGYVNGKVLDTLSEHANALASSAVASLEDEADQLSHFPFLSSLNDPVFTVPKHHVVVLLVPATKLNTITKSNLGQCVSKYDLLVWFEISELEPTGETFYRFEAVWDSSLHNSLLLNRVTPYGEKIYMTLSAYLELDHCIQPAIITKDVCMVFYSRDAKISPPRSLRNLFGSGYSKTPDW</sequence>